<dbReference type="GO" id="GO:0005737">
    <property type="term" value="C:cytoplasm"/>
    <property type="evidence" value="ECO:0007669"/>
    <property type="project" value="UniProtKB-ARBA"/>
</dbReference>
<evidence type="ECO:0000256" key="2">
    <source>
        <dbReference type="ARBA" id="ARBA00022989"/>
    </source>
</evidence>
<dbReference type="EMBL" id="JAVRRL010000100">
    <property type="protein sequence ID" value="KAK5107962.1"/>
    <property type="molecule type" value="Genomic_DNA"/>
</dbReference>
<dbReference type="Pfam" id="PF17047">
    <property type="entry name" value="SMP_LBD"/>
    <property type="match status" value="1"/>
</dbReference>
<dbReference type="Pfam" id="PF00168">
    <property type="entry name" value="C2"/>
    <property type="match status" value="1"/>
</dbReference>
<gene>
    <name evidence="4" type="ORF">LTR62_000507</name>
</gene>
<keyword evidence="2" id="KW-1133">Transmembrane helix</keyword>
<dbReference type="PROSITE" id="PS50004">
    <property type="entry name" value="C2"/>
    <property type="match status" value="1"/>
</dbReference>
<keyword evidence="2" id="KW-0472">Membrane</keyword>
<dbReference type="PANTHER" id="PTHR45761:SF1">
    <property type="entry name" value="EXTENDED SYNAPTOTAGMIN-LIKE PROTEIN 2, ISOFORM C"/>
    <property type="match status" value="1"/>
</dbReference>
<evidence type="ECO:0000256" key="1">
    <source>
        <dbReference type="ARBA" id="ARBA00022692"/>
    </source>
</evidence>
<dbReference type="PANTHER" id="PTHR45761">
    <property type="entry name" value="EXTENDED SYNAPTOTAGMIN-LIKE PROTEIN 2, ISOFORM C"/>
    <property type="match status" value="1"/>
</dbReference>
<keyword evidence="1" id="KW-0812">Transmembrane</keyword>
<feature type="domain" description="C2" evidence="3">
    <location>
        <begin position="181"/>
        <end position="314"/>
    </location>
</feature>
<dbReference type="InterPro" id="IPR035892">
    <property type="entry name" value="C2_domain_sf"/>
</dbReference>
<dbReference type="AlphaFoldDB" id="A0AAN7THP5"/>
<reference evidence="4" key="1">
    <citation type="submission" date="2023-08" db="EMBL/GenBank/DDBJ databases">
        <title>Black Yeasts Isolated from many extreme environments.</title>
        <authorList>
            <person name="Coleine C."/>
            <person name="Stajich J.E."/>
            <person name="Selbmann L."/>
        </authorList>
    </citation>
    <scope>NUCLEOTIDE SEQUENCE</scope>
    <source>
        <strain evidence="4">CCFEE 5401</strain>
    </source>
</reference>
<organism evidence="4 5">
    <name type="scientific">Meristemomyces frigidus</name>
    <dbReference type="NCBI Taxonomy" id="1508187"/>
    <lineage>
        <taxon>Eukaryota</taxon>
        <taxon>Fungi</taxon>
        <taxon>Dikarya</taxon>
        <taxon>Ascomycota</taxon>
        <taxon>Pezizomycotina</taxon>
        <taxon>Dothideomycetes</taxon>
        <taxon>Dothideomycetidae</taxon>
        <taxon>Mycosphaerellales</taxon>
        <taxon>Teratosphaeriaceae</taxon>
        <taxon>Meristemomyces</taxon>
    </lineage>
</organism>
<dbReference type="InterPro" id="IPR051634">
    <property type="entry name" value="Extended_Synaptotagmin"/>
</dbReference>
<dbReference type="CDD" id="cd21670">
    <property type="entry name" value="SMP_ESyt"/>
    <property type="match status" value="1"/>
</dbReference>
<comment type="caution">
    <text evidence="4">The sequence shown here is derived from an EMBL/GenBank/DDBJ whole genome shotgun (WGS) entry which is preliminary data.</text>
</comment>
<evidence type="ECO:0000313" key="5">
    <source>
        <dbReference type="Proteomes" id="UP001310890"/>
    </source>
</evidence>
<dbReference type="CDD" id="cd00030">
    <property type="entry name" value="C2"/>
    <property type="match status" value="1"/>
</dbReference>
<dbReference type="SUPFAM" id="SSF49562">
    <property type="entry name" value="C2 domain (Calcium/lipid-binding domain, CaLB)"/>
    <property type="match status" value="1"/>
</dbReference>
<accession>A0AAN7THP5</accession>
<dbReference type="Gene3D" id="2.60.40.150">
    <property type="entry name" value="C2 domain"/>
    <property type="match status" value="1"/>
</dbReference>
<evidence type="ECO:0000259" key="3">
    <source>
        <dbReference type="PROSITE" id="PS50004"/>
    </source>
</evidence>
<proteinExistence type="predicted"/>
<evidence type="ECO:0000313" key="4">
    <source>
        <dbReference type="EMBL" id="KAK5107962.1"/>
    </source>
</evidence>
<name>A0AAN7THP5_9PEZI</name>
<protein>
    <recommendedName>
        <fullName evidence="3">C2 domain-containing protein</fullName>
    </recommendedName>
</protein>
<dbReference type="Proteomes" id="UP001310890">
    <property type="component" value="Unassembled WGS sequence"/>
</dbReference>
<dbReference type="InterPro" id="IPR000008">
    <property type="entry name" value="C2_dom"/>
</dbReference>
<sequence>MANLIEKLTAEGPGEQAVFLNDIIKFLWPNIRVAGGQTIIDTVNPMFPAMLPKMLASLHFTKVDLGDVPITVSNVVATNTETRGIKLDMNVDWDGDCDIQLDGHMIPDLGVKSVGLHGRLSVLLCPLTNIIPLIGAAQIAFVNPPVLKLDFTGAANVADFSLIDKSVRGVILSVINSMLTLPNRLLIKLDTNNDYFLSYLEPLGVMRITVNRAYGFAQETKGGVKHLLSKITRAAPDCCAKVEVGAEPGWKTTVKSNTTNPIWDETHDFVVCDYDQCIKIDVEDQDFGGDDEVGLAVTTVEEIICAGGKQELSLIKKGKPSEGKVAITAQFFKFESDAASFSVHEHNAEGQVCGIAVVLIAGAFGIKGQREELHPSVKVTWGAKYHFRTAIQADAPGYDISNPAFDQNFRIPITSDLVSGGSSNEVFRIALMNKEQEVGGVDVPFAEVLAAPGMVLQNKFDVGGGTIVRASIALKGIGPAAIESHALPVRSKPT</sequence>
<dbReference type="SMART" id="SM00239">
    <property type="entry name" value="C2"/>
    <property type="match status" value="2"/>
</dbReference>
<dbReference type="InterPro" id="IPR039010">
    <property type="entry name" value="Synaptotagmin_SMP"/>
</dbReference>